<comment type="catalytic activity">
    <reaction evidence="13">
        <text>L-seryl-[protein] + ATP = O-phospho-L-seryl-[protein] + ADP + H(+)</text>
        <dbReference type="Rhea" id="RHEA:17989"/>
        <dbReference type="Rhea" id="RHEA-COMP:9863"/>
        <dbReference type="Rhea" id="RHEA-COMP:11604"/>
        <dbReference type="ChEBI" id="CHEBI:15378"/>
        <dbReference type="ChEBI" id="CHEBI:29999"/>
        <dbReference type="ChEBI" id="CHEBI:30616"/>
        <dbReference type="ChEBI" id="CHEBI:83421"/>
        <dbReference type="ChEBI" id="CHEBI:456216"/>
        <dbReference type="EC" id="2.7.11.22"/>
    </reaction>
</comment>
<dbReference type="InterPro" id="IPR000719">
    <property type="entry name" value="Prot_kinase_dom"/>
</dbReference>
<evidence type="ECO:0000256" key="3">
    <source>
        <dbReference type="ARBA" id="ARBA00022527"/>
    </source>
</evidence>
<dbReference type="FunFam" id="3.30.200.20:FF:000375">
    <property type="entry name" value="Cell division related protein kinase 2"/>
    <property type="match status" value="1"/>
</dbReference>
<evidence type="ECO:0000259" key="16">
    <source>
        <dbReference type="PROSITE" id="PS50011"/>
    </source>
</evidence>
<dbReference type="InterPro" id="IPR017441">
    <property type="entry name" value="Protein_kinase_ATP_BS"/>
</dbReference>
<keyword evidence="6" id="KW-0418">Kinase</keyword>
<dbReference type="GO" id="GO:0000307">
    <property type="term" value="C:cyclin-dependent protein kinase holoenzyme complex"/>
    <property type="evidence" value="ECO:0007669"/>
    <property type="project" value="TreeGrafter"/>
</dbReference>
<comment type="catalytic activity">
    <reaction evidence="12">
        <text>L-threonyl-[protein] + ATP = O-phospho-L-threonyl-[protein] + ADP + H(+)</text>
        <dbReference type="Rhea" id="RHEA:46608"/>
        <dbReference type="Rhea" id="RHEA-COMP:11060"/>
        <dbReference type="Rhea" id="RHEA-COMP:11605"/>
        <dbReference type="ChEBI" id="CHEBI:15378"/>
        <dbReference type="ChEBI" id="CHEBI:30013"/>
        <dbReference type="ChEBI" id="CHEBI:30616"/>
        <dbReference type="ChEBI" id="CHEBI:61977"/>
        <dbReference type="ChEBI" id="CHEBI:456216"/>
        <dbReference type="EC" id="2.7.11.22"/>
    </reaction>
</comment>
<dbReference type="GO" id="GO:0005634">
    <property type="term" value="C:nucleus"/>
    <property type="evidence" value="ECO:0007669"/>
    <property type="project" value="TreeGrafter"/>
</dbReference>
<dbReference type="InterPro" id="IPR050108">
    <property type="entry name" value="CDK"/>
</dbReference>
<evidence type="ECO:0000256" key="2">
    <source>
        <dbReference type="ARBA" id="ARBA00012425"/>
    </source>
</evidence>
<dbReference type="InterPro" id="IPR008271">
    <property type="entry name" value="Ser/Thr_kinase_AS"/>
</dbReference>
<dbReference type="Pfam" id="PF00069">
    <property type="entry name" value="Pkinase"/>
    <property type="match status" value="1"/>
</dbReference>
<evidence type="ECO:0000256" key="15">
    <source>
        <dbReference type="RuleBase" id="RU000304"/>
    </source>
</evidence>
<dbReference type="PROSITE" id="PS00108">
    <property type="entry name" value="PROTEIN_KINASE_ST"/>
    <property type="match status" value="1"/>
</dbReference>
<dbReference type="GO" id="GO:0007165">
    <property type="term" value="P:signal transduction"/>
    <property type="evidence" value="ECO:0007669"/>
    <property type="project" value="TreeGrafter"/>
</dbReference>
<evidence type="ECO:0000256" key="9">
    <source>
        <dbReference type="ARBA" id="ARBA00039612"/>
    </source>
</evidence>
<evidence type="ECO:0000256" key="12">
    <source>
        <dbReference type="ARBA" id="ARBA00047811"/>
    </source>
</evidence>
<dbReference type="PROSITE" id="PS50011">
    <property type="entry name" value="PROTEIN_KINASE_DOM"/>
    <property type="match status" value="1"/>
</dbReference>
<feature type="binding site" evidence="14">
    <location>
        <position position="41"/>
    </location>
    <ligand>
        <name>ATP</name>
        <dbReference type="ChEBI" id="CHEBI:30616"/>
    </ligand>
</feature>
<comment type="subunit">
    <text evidence="8">May form a complex composed of at least the catalytic subunit CRK2 and a cyclin.</text>
</comment>
<keyword evidence="3 15" id="KW-0723">Serine/threonine-protein kinase</keyword>
<feature type="domain" description="Protein kinase" evidence="16">
    <location>
        <begin position="12"/>
        <end position="293"/>
    </location>
</feature>
<dbReference type="SMART" id="SM00220">
    <property type="entry name" value="S_TKc"/>
    <property type="match status" value="1"/>
</dbReference>
<dbReference type="GO" id="GO:0005737">
    <property type="term" value="C:cytoplasm"/>
    <property type="evidence" value="ECO:0007669"/>
    <property type="project" value="TreeGrafter"/>
</dbReference>
<dbReference type="FunFam" id="1.10.510.10:FF:000706">
    <property type="entry name" value="Cyclin-dependent kinase 1"/>
    <property type="match status" value="1"/>
</dbReference>
<dbReference type="GO" id="GO:0000082">
    <property type="term" value="P:G1/S transition of mitotic cell cycle"/>
    <property type="evidence" value="ECO:0007669"/>
    <property type="project" value="TreeGrafter"/>
</dbReference>
<dbReference type="GO" id="GO:0010468">
    <property type="term" value="P:regulation of gene expression"/>
    <property type="evidence" value="ECO:0007669"/>
    <property type="project" value="TreeGrafter"/>
</dbReference>
<evidence type="ECO:0000256" key="11">
    <source>
        <dbReference type="ARBA" id="ARBA00042858"/>
    </source>
</evidence>
<evidence type="ECO:0000256" key="4">
    <source>
        <dbReference type="ARBA" id="ARBA00022679"/>
    </source>
</evidence>
<evidence type="ECO:0000256" key="7">
    <source>
        <dbReference type="ARBA" id="ARBA00022840"/>
    </source>
</evidence>
<comment type="caution">
    <text evidence="17">The sequence shown here is derived from an EMBL/GenBank/DDBJ whole genome shotgun (WGS) entry which is preliminary data.</text>
</comment>
<reference evidence="17" key="1">
    <citation type="submission" date="2023-07" db="EMBL/GenBank/DDBJ databases">
        <authorList>
            <consortium name="AG Swart"/>
            <person name="Singh M."/>
            <person name="Singh A."/>
            <person name="Seah K."/>
            <person name="Emmerich C."/>
        </authorList>
    </citation>
    <scope>NUCLEOTIDE SEQUENCE</scope>
    <source>
        <strain evidence="17">DP1</strain>
    </source>
</reference>
<keyword evidence="18" id="KW-1185">Reference proteome</keyword>
<keyword evidence="4" id="KW-0808">Transferase</keyword>
<evidence type="ECO:0000256" key="6">
    <source>
        <dbReference type="ARBA" id="ARBA00022777"/>
    </source>
</evidence>
<dbReference type="CDD" id="cd07829">
    <property type="entry name" value="STKc_CDK_like"/>
    <property type="match status" value="1"/>
</dbReference>
<dbReference type="EC" id="2.7.11.22" evidence="2"/>
<gene>
    <name evidence="17" type="ORF">ECRASSUSDP1_LOCUS17265</name>
</gene>
<keyword evidence="7 14" id="KW-0067">ATP-binding</keyword>
<name>A0AAD1XNK0_EUPCR</name>
<dbReference type="GO" id="GO:0004693">
    <property type="term" value="F:cyclin-dependent protein serine/threonine kinase activity"/>
    <property type="evidence" value="ECO:0007669"/>
    <property type="project" value="UniProtKB-EC"/>
</dbReference>
<evidence type="ECO:0000313" key="18">
    <source>
        <dbReference type="Proteomes" id="UP001295684"/>
    </source>
</evidence>
<dbReference type="GO" id="GO:0005524">
    <property type="term" value="F:ATP binding"/>
    <property type="evidence" value="ECO:0007669"/>
    <property type="project" value="UniProtKB-UniRule"/>
</dbReference>
<dbReference type="Proteomes" id="UP001295684">
    <property type="component" value="Unassembled WGS sequence"/>
</dbReference>
<comment type="similarity">
    <text evidence="1">Belongs to the protein kinase superfamily. CMGC Ser/Thr protein kinase family. CDC2/CDKX subfamily.</text>
</comment>
<protein>
    <recommendedName>
        <fullName evidence="9">Cyclin-dependent kinase 2 homolog</fullName>
        <ecNumber evidence="2">2.7.11.22</ecNumber>
    </recommendedName>
    <alternativeName>
        <fullName evidence="10">Cell division control protein 2 homolog</fullName>
    </alternativeName>
    <alternativeName>
        <fullName evidence="11">cdc2-related kinase 2</fullName>
    </alternativeName>
</protein>
<evidence type="ECO:0000313" key="17">
    <source>
        <dbReference type="EMBL" id="CAI2375899.1"/>
    </source>
</evidence>
<evidence type="ECO:0000256" key="13">
    <source>
        <dbReference type="ARBA" id="ARBA00048367"/>
    </source>
</evidence>
<evidence type="ECO:0000256" key="5">
    <source>
        <dbReference type="ARBA" id="ARBA00022741"/>
    </source>
</evidence>
<keyword evidence="5 14" id="KW-0547">Nucleotide-binding</keyword>
<dbReference type="SUPFAM" id="SSF56112">
    <property type="entry name" value="Protein kinase-like (PK-like)"/>
    <property type="match status" value="1"/>
</dbReference>
<dbReference type="GO" id="GO:0010389">
    <property type="term" value="P:regulation of G2/M transition of mitotic cell cycle"/>
    <property type="evidence" value="ECO:0007669"/>
    <property type="project" value="TreeGrafter"/>
</dbReference>
<dbReference type="PROSITE" id="PS00107">
    <property type="entry name" value="PROTEIN_KINASE_ATP"/>
    <property type="match status" value="1"/>
</dbReference>
<dbReference type="InterPro" id="IPR011009">
    <property type="entry name" value="Kinase-like_dom_sf"/>
</dbReference>
<evidence type="ECO:0000256" key="10">
    <source>
        <dbReference type="ARBA" id="ARBA00041902"/>
    </source>
</evidence>
<evidence type="ECO:0000256" key="8">
    <source>
        <dbReference type="ARBA" id="ARBA00038543"/>
    </source>
</evidence>
<dbReference type="Gene3D" id="3.30.200.20">
    <property type="entry name" value="Phosphorylase Kinase, domain 1"/>
    <property type="match status" value="1"/>
</dbReference>
<dbReference type="GO" id="GO:0030332">
    <property type="term" value="F:cyclin binding"/>
    <property type="evidence" value="ECO:0007669"/>
    <property type="project" value="TreeGrafter"/>
</dbReference>
<accession>A0AAD1XNK0</accession>
<dbReference type="PANTHER" id="PTHR24056:SF254">
    <property type="entry name" value="CYCLIN-DEPENDENT KINASE 2"/>
    <property type="match status" value="1"/>
</dbReference>
<organism evidence="17 18">
    <name type="scientific">Euplotes crassus</name>
    <dbReference type="NCBI Taxonomy" id="5936"/>
    <lineage>
        <taxon>Eukaryota</taxon>
        <taxon>Sar</taxon>
        <taxon>Alveolata</taxon>
        <taxon>Ciliophora</taxon>
        <taxon>Intramacronucleata</taxon>
        <taxon>Spirotrichea</taxon>
        <taxon>Hypotrichia</taxon>
        <taxon>Euplotida</taxon>
        <taxon>Euplotidae</taxon>
        <taxon>Moneuplotes</taxon>
    </lineage>
</organism>
<evidence type="ECO:0000256" key="1">
    <source>
        <dbReference type="ARBA" id="ARBA00006485"/>
    </source>
</evidence>
<proteinExistence type="inferred from homology"/>
<dbReference type="AlphaFoldDB" id="A0AAD1XNK0"/>
<sequence>MENLTSSNLENYDFKSKLGEGTYGVVYKALDKTTGEYVALKKIKLEKEEDGVPSTAIREISLLKGLSHPNVVELKEVLYTIDCLYLVFEYVEYDLKKYLRSLKTPPSAASVKKMVFQIIQAIDYCHAHRVMHRDLKPQNILVDEEGNIKLADFGLARAFGIPIKTLTHEVVTLWYRAPEILLCQRAYSTPVDSWSIGCIFAELAQRRPLFMGDSEIDQIFKIFRVLGTPNEGHWPDALKLKDFKPTFPKWKPQPLTSHVSKLDTLGMDLLASLVALDPAKRISCRMALQHPYFDDLEKPDSMS</sequence>
<dbReference type="EMBL" id="CAMPGE010017415">
    <property type="protein sequence ID" value="CAI2375899.1"/>
    <property type="molecule type" value="Genomic_DNA"/>
</dbReference>
<evidence type="ECO:0000256" key="14">
    <source>
        <dbReference type="PROSITE-ProRule" id="PRU10141"/>
    </source>
</evidence>
<dbReference type="PANTHER" id="PTHR24056">
    <property type="entry name" value="CELL DIVISION PROTEIN KINASE"/>
    <property type="match status" value="1"/>
</dbReference>
<dbReference type="Gene3D" id="1.10.510.10">
    <property type="entry name" value="Transferase(Phosphotransferase) domain 1"/>
    <property type="match status" value="1"/>
</dbReference>